<dbReference type="Gene3D" id="3.30.300.30">
    <property type="match status" value="1"/>
</dbReference>
<dbReference type="PANTHER" id="PTHR43767:SF8">
    <property type="entry name" value="LONG-CHAIN-FATTY-ACID--COA LIGASE"/>
    <property type="match status" value="1"/>
</dbReference>
<keyword evidence="4" id="KW-0472">Membrane</keyword>
<comment type="pathway">
    <text evidence="2">Lipid metabolism; fatty acid beta-oxidation.</text>
</comment>
<dbReference type="InterPro" id="IPR000873">
    <property type="entry name" value="AMP-dep_synth/lig_dom"/>
</dbReference>
<accession>A0ABZ0IZ69</accession>
<feature type="domain" description="AMP-binding enzyme C-terminal" evidence="9">
    <location>
        <begin position="471"/>
        <end position="545"/>
    </location>
</feature>
<evidence type="ECO:0000259" key="9">
    <source>
        <dbReference type="Pfam" id="PF13193"/>
    </source>
</evidence>
<evidence type="ECO:0000256" key="2">
    <source>
        <dbReference type="ARBA" id="ARBA00005005"/>
    </source>
</evidence>
<dbReference type="Pfam" id="PF13193">
    <property type="entry name" value="AMP-binding_C"/>
    <property type="match status" value="1"/>
</dbReference>
<comment type="subcellular location">
    <subcellularLocation>
        <location evidence="1">Membrane</location>
        <topology evidence="1">Peripheral membrane protein</topology>
    </subcellularLocation>
</comment>
<dbReference type="EMBL" id="CP136051">
    <property type="protein sequence ID" value="WOK09684.1"/>
    <property type="molecule type" value="Genomic_DNA"/>
</dbReference>
<evidence type="ECO:0000313" key="11">
    <source>
        <dbReference type="Proteomes" id="UP001302349"/>
    </source>
</evidence>
<name>A0ABZ0IZ69_9BACT</name>
<keyword evidence="3" id="KW-0436">Ligase</keyword>
<evidence type="ECO:0000256" key="7">
    <source>
        <dbReference type="ARBA" id="ARBA00042773"/>
    </source>
</evidence>
<reference evidence="10 11" key="1">
    <citation type="journal article" date="2023" name="Microbiol. Resour. Announc.">
        <title>Complete Genome Sequence of Imperialibacter roseus strain P4T.</title>
        <authorList>
            <person name="Tizabi D.R."/>
            <person name="Bachvaroff T."/>
            <person name="Hill R.T."/>
        </authorList>
    </citation>
    <scope>NUCLEOTIDE SEQUENCE [LARGE SCALE GENOMIC DNA]</scope>
    <source>
        <strain evidence="10 11">P4T</strain>
    </source>
</reference>
<feature type="domain" description="AMP-dependent synthetase/ligase" evidence="8">
    <location>
        <begin position="32"/>
        <end position="421"/>
    </location>
</feature>
<dbReference type="PROSITE" id="PS00455">
    <property type="entry name" value="AMP_BINDING"/>
    <property type="match status" value="1"/>
</dbReference>
<dbReference type="InterPro" id="IPR042099">
    <property type="entry name" value="ANL_N_sf"/>
</dbReference>
<evidence type="ECO:0000313" key="10">
    <source>
        <dbReference type="EMBL" id="WOK09684.1"/>
    </source>
</evidence>
<evidence type="ECO:0000256" key="4">
    <source>
        <dbReference type="ARBA" id="ARBA00023136"/>
    </source>
</evidence>
<proteinExistence type="predicted"/>
<evidence type="ECO:0000256" key="3">
    <source>
        <dbReference type="ARBA" id="ARBA00022598"/>
    </source>
</evidence>
<evidence type="ECO:0000256" key="1">
    <source>
        <dbReference type="ARBA" id="ARBA00004170"/>
    </source>
</evidence>
<dbReference type="InterPro" id="IPR020845">
    <property type="entry name" value="AMP-binding_CS"/>
</dbReference>
<organism evidence="10 11">
    <name type="scientific">Imperialibacter roseus</name>
    <dbReference type="NCBI Taxonomy" id="1324217"/>
    <lineage>
        <taxon>Bacteria</taxon>
        <taxon>Pseudomonadati</taxon>
        <taxon>Bacteroidota</taxon>
        <taxon>Cytophagia</taxon>
        <taxon>Cytophagales</taxon>
        <taxon>Flammeovirgaceae</taxon>
        <taxon>Imperialibacter</taxon>
    </lineage>
</organism>
<dbReference type="InterPro" id="IPR025110">
    <property type="entry name" value="AMP-bd_C"/>
</dbReference>
<protein>
    <recommendedName>
        <fullName evidence="6">Long-chain-fatty-acid--CoA ligase</fullName>
        <ecNumber evidence="5">6.2.1.3</ecNumber>
    </recommendedName>
    <alternativeName>
        <fullName evidence="7">Long-chain acyl-CoA synthetase</fullName>
    </alternativeName>
</protein>
<dbReference type="EC" id="6.2.1.3" evidence="5"/>
<dbReference type="PANTHER" id="PTHR43767">
    <property type="entry name" value="LONG-CHAIN-FATTY-ACID--COA LIGASE"/>
    <property type="match status" value="1"/>
</dbReference>
<dbReference type="InterPro" id="IPR050237">
    <property type="entry name" value="ATP-dep_AMP-bd_enzyme"/>
</dbReference>
<gene>
    <name evidence="10" type="ORF">RT717_13655</name>
</gene>
<dbReference type="SUPFAM" id="SSF56801">
    <property type="entry name" value="Acetyl-CoA synthetase-like"/>
    <property type="match status" value="1"/>
</dbReference>
<dbReference type="Gene3D" id="3.40.50.12780">
    <property type="entry name" value="N-terminal domain of ligase-like"/>
    <property type="match status" value="1"/>
</dbReference>
<evidence type="ECO:0000256" key="6">
    <source>
        <dbReference type="ARBA" id="ARBA00039545"/>
    </source>
</evidence>
<evidence type="ECO:0000256" key="5">
    <source>
        <dbReference type="ARBA" id="ARBA00026121"/>
    </source>
</evidence>
<dbReference type="Proteomes" id="UP001302349">
    <property type="component" value="Chromosome"/>
</dbReference>
<dbReference type="CDD" id="cd05936">
    <property type="entry name" value="FC-FACS_FadD_like"/>
    <property type="match status" value="1"/>
</dbReference>
<dbReference type="Pfam" id="PF00501">
    <property type="entry name" value="AMP-binding"/>
    <property type="match status" value="1"/>
</dbReference>
<evidence type="ECO:0000259" key="8">
    <source>
        <dbReference type="Pfam" id="PF00501"/>
    </source>
</evidence>
<dbReference type="InterPro" id="IPR045851">
    <property type="entry name" value="AMP-bd_C_sf"/>
</dbReference>
<dbReference type="RefSeq" id="WP_317492295.1">
    <property type="nucleotide sequence ID" value="NZ_CP136051.1"/>
</dbReference>
<keyword evidence="11" id="KW-1185">Reference proteome</keyword>
<sequence length="562" mass="62162">MKDYPWLKHYPAGVAKEINPDEYTSLIELLGEAMKKYADQTAFLNMDKGFTYREVDEKSTQFAAYLQKKLGLKKGDRIAIQMPNCLQYPIVMFGAIKAGLVVVNTNPLYTHKEMEHQFKDSGAKAIVIVANFAFNLEKIIANTDIKHVIVTELGDFLKGIKGPIVNFVVKRIKKMVPSFSIPGAISLKQAMKEGASLQFDKPEIRGEDVAFLQYTGGTTGVSKGATLSHRNMVAHTLQTTQWFQPIFVEGEEVVVITALPLYHIFALAVNGLLMFHVGAKNVLITNPRDMKAFCADMKKNPFSIITGVNTLFNGLLNQESFKTLDFSKLKGAIGGGMAVQKAVAERWREVTGCPLVEGYGLSETSPVLACNPLDGTHRNGFIGLPVPSTQIVLLDDDGKEVPVGQPGEICAKGPQVMSGYWERPDETAKVFVDGWFKTGDIGIIDKDGFVKIVDRKKEMILVSGFNVYPNEVEDTVASHPKVLEVGAIGVPDPKSNEAVKVFVVKKDQSLTEEELISFCREGLTRYKVPKHVEFVKELPKSNVGKILRRILKENDAKVNSYN</sequence>